<dbReference type="AlphaFoldDB" id="A0A4Z2DFY8"/>
<dbReference type="Proteomes" id="UP000311919">
    <property type="component" value="Unassembled WGS sequence"/>
</dbReference>
<gene>
    <name evidence="1" type="ORF">EWB00_001273</name>
</gene>
<evidence type="ECO:0000313" key="2">
    <source>
        <dbReference type="Proteomes" id="UP000311919"/>
    </source>
</evidence>
<evidence type="ECO:0000313" key="1">
    <source>
        <dbReference type="EMBL" id="TNN15387.1"/>
    </source>
</evidence>
<accession>A0A4Z2DFY8</accession>
<sequence length="171" mass="18802">MSLMIDRARTYLCLQALEKDLSMLTQALRADLENNVDAISIFRRAPNQKHDVFSMRDLVNRSLVGHFVGRTGGRLARLTYLVTSAQAMISNANGTMKSNLQMKSKSAHSISIGCGSRDGLIGGYMARIGLCPRLSCVDDTSLVPQSTVQRLPFMPLVTLQKDAYGISDFTD</sequence>
<protein>
    <submittedName>
        <fullName evidence="1">Mediator of RNA polymerase II transcription subunit 1</fullName>
    </submittedName>
</protein>
<dbReference type="STRING" id="6182.A0A4Z2DFY8"/>
<keyword evidence="2" id="KW-1185">Reference proteome</keyword>
<dbReference type="EMBL" id="SKCS01000148">
    <property type="protein sequence ID" value="TNN15387.1"/>
    <property type="molecule type" value="Genomic_DNA"/>
</dbReference>
<name>A0A4Z2DFY8_SCHJA</name>
<organism evidence="1 2">
    <name type="scientific">Schistosoma japonicum</name>
    <name type="common">Blood fluke</name>
    <dbReference type="NCBI Taxonomy" id="6182"/>
    <lineage>
        <taxon>Eukaryota</taxon>
        <taxon>Metazoa</taxon>
        <taxon>Spiralia</taxon>
        <taxon>Lophotrochozoa</taxon>
        <taxon>Platyhelminthes</taxon>
        <taxon>Trematoda</taxon>
        <taxon>Digenea</taxon>
        <taxon>Strigeidida</taxon>
        <taxon>Schistosomatoidea</taxon>
        <taxon>Schistosomatidae</taxon>
        <taxon>Schistosoma</taxon>
    </lineage>
</organism>
<comment type="caution">
    <text evidence="1">The sequence shown here is derived from an EMBL/GenBank/DDBJ whole genome shotgun (WGS) entry which is preliminary data.</text>
</comment>
<proteinExistence type="predicted"/>
<dbReference type="OrthoDB" id="2281547at2759"/>
<reference evidence="1 2" key="1">
    <citation type="submission" date="2019-03" db="EMBL/GenBank/DDBJ databases">
        <title>An improved genome assembly of the fluke Schistosoma japonicum.</title>
        <authorList>
            <person name="Hu W."/>
            <person name="Luo F."/>
            <person name="Yin M."/>
            <person name="Mo X."/>
            <person name="Sun C."/>
            <person name="Wu Q."/>
            <person name="Zhu B."/>
            <person name="Xiang M."/>
            <person name="Wang J."/>
            <person name="Wang Y."/>
            <person name="Zhang T."/>
            <person name="Xu B."/>
            <person name="Zheng H."/>
            <person name="Feng Z."/>
        </authorList>
    </citation>
    <scope>NUCLEOTIDE SEQUENCE [LARGE SCALE GENOMIC DNA]</scope>
    <source>
        <strain evidence="1">HuSjv2</strain>
        <tissue evidence="1">Worms</tissue>
    </source>
</reference>